<sequence>MRHMAGSPVQQSNFGGTGSKSLHVAFESGLKKLRPSYIDLVWLLQPELFLRSLLTGSVNREVLYLGISDALTWVVIKANAYASDHGLRQVFVYQGRFCVHARDLEHDIIPCLDEAPDAATKVNGRKHYREITRHAMDVTAESELQYFGDPLPVPAAFLDAELPLSSVHNVLGNSQLDFNSFDFSHFESKELSLRWQMDTSSSTDNLSDDCAPSLITEDNSISTVPEATCSQEDHLCQNPQGCCISLATGVLRSMHAGSSSCILGMRGQDSSRQPQLSPAADEILSMNQSALKAVRSILKCSCYGSPQLLLIVTVLCSEIIAWYWNIMEIYSHRHNSTADSAILPTNVGQVESRKREFFIGNHRLSKDVETALIRQVLSGMLRELQVVIGDMACHAGQSSAVNEPRNGLMLSDVRARMVASLHTQLRALTSALNHSDSNLGAVVPPILHN</sequence>
<dbReference type="AlphaFoldDB" id="A0A2G7FWM5"/>
<evidence type="ECO:0000256" key="4">
    <source>
        <dbReference type="ARBA" id="ARBA00023163"/>
    </source>
</evidence>
<dbReference type="GO" id="GO:0006355">
    <property type="term" value="P:regulation of DNA-templated transcription"/>
    <property type="evidence" value="ECO:0007669"/>
    <property type="project" value="InterPro"/>
</dbReference>
<keyword evidence="1" id="KW-0479">Metal-binding</keyword>
<keyword evidence="2" id="KW-0805">Transcription regulation</keyword>
<dbReference type="Proteomes" id="UP000231358">
    <property type="component" value="Unassembled WGS sequence"/>
</dbReference>
<organism evidence="7 8">
    <name type="scientific">Aspergillus arachidicola</name>
    <dbReference type="NCBI Taxonomy" id="656916"/>
    <lineage>
        <taxon>Eukaryota</taxon>
        <taxon>Fungi</taxon>
        <taxon>Dikarya</taxon>
        <taxon>Ascomycota</taxon>
        <taxon>Pezizomycotina</taxon>
        <taxon>Eurotiomycetes</taxon>
        <taxon>Eurotiomycetidae</taxon>
        <taxon>Eurotiales</taxon>
        <taxon>Aspergillaceae</taxon>
        <taxon>Aspergillus</taxon>
        <taxon>Aspergillus subgen. Circumdati</taxon>
    </lineage>
</organism>
<dbReference type="Gene3D" id="3.20.20.100">
    <property type="entry name" value="NADP-dependent oxidoreductase domain"/>
    <property type="match status" value="1"/>
</dbReference>
<reference evidence="7 8" key="1">
    <citation type="submission" date="2017-05" db="EMBL/GenBank/DDBJ databases">
        <title>Genome sequence for an aflatoxigenic pathogen of Argentinian peanut, Aspergillus arachidicola.</title>
        <authorList>
            <person name="Moore G."/>
            <person name="Beltz S.B."/>
            <person name="Mack B.M."/>
        </authorList>
    </citation>
    <scope>NUCLEOTIDE SEQUENCE [LARGE SCALE GENOMIC DNA]</scope>
    <source>
        <strain evidence="7 8">CBS 117610</strain>
    </source>
</reference>
<dbReference type="GO" id="GO:0005634">
    <property type="term" value="C:nucleus"/>
    <property type="evidence" value="ECO:0007669"/>
    <property type="project" value="InterPro"/>
</dbReference>
<proteinExistence type="predicted"/>
<evidence type="ECO:0000256" key="1">
    <source>
        <dbReference type="ARBA" id="ARBA00022723"/>
    </source>
</evidence>
<evidence type="ECO:0000313" key="7">
    <source>
        <dbReference type="EMBL" id="PIG84989.1"/>
    </source>
</evidence>
<keyword evidence="4" id="KW-0804">Transcription</keyword>
<evidence type="ECO:0000256" key="3">
    <source>
        <dbReference type="ARBA" id="ARBA00023125"/>
    </source>
</evidence>
<protein>
    <submittedName>
        <fullName evidence="7">Zn(II)2Cys6 transcription factor</fullName>
    </submittedName>
</protein>
<comment type="caution">
    <text evidence="7">The sequence shown here is derived from an EMBL/GenBank/DDBJ whole genome shotgun (WGS) entry which is preliminary data.</text>
</comment>
<keyword evidence="5" id="KW-0539">Nucleus</keyword>
<dbReference type="GO" id="GO:0045122">
    <property type="term" value="P:aflatoxin biosynthetic process"/>
    <property type="evidence" value="ECO:0007669"/>
    <property type="project" value="InterPro"/>
</dbReference>
<dbReference type="GO" id="GO:0046872">
    <property type="term" value="F:metal ion binding"/>
    <property type="evidence" value="ECO:0007669"/>
    <property type="project" value="UniProtKB-KW"/>
</dbReference>
<keyword evidence="3" id="KW-0238">DNA-binding</keyword>
<gene>
    <name evidence="7" type="ORF">AARAC_000688</name>
</gene>
<dbReference type="InterPro" id="IPR013700">
    <property type="entry name" value="AflR"/>
</dbReference>
<feature type="domain" description="Aflatoxin regulatory protein" evidence="6">
    <location>
        <begin position="240"/>
        <end position="337"/>
    </location>
</feature>
<evidence type="ECO:0000313" key="8">
    <source>
        <dbReference type="Proteomes" id="UP000231358"/>
    </source>
</evidence>
<dbReference type="InterPro" id="IPR036812">
    <property type="entry name" value="NAD(P)_OxRdtase_dom_sf"/>
</dbReference>
<dbReference type="Pfam" id="PF08493">
    <property type="entry name" value="AflR"/>
    <property type="match status" value="1"/>
</dbReference>
<dbReference type="SUPFAM" id="SSF51430">
    <property type="entry name" value="NAD(P)-linked oxidoreductase"/>
    <property type="match status" value="1"/>
</dbReference>
<dbReference type="STRING" id="656916.A0A2G7FWM5"/>
<accession>A0A2G7FWM5</accession>
<evidence type="ECO:0000256" key="2">
    <source>
        <dbReference type="ARBA" id="ARBA00023015"/>
    </source>
</evidence>
<evidence type="ECO:0000256" key="5">
    <source>
        <dbReference type="ARBA" id="ARBA00023242"/>
    </source>
</evidence>
<name>A0A2G7FWM5_9EURO</name>
<dbReference type="EMBL" id="NEXV01000350">
    <property type="protein sequence ID" value="PIG84989.1"/>
    <property type="molecule type" value="Genomic_DNA"/>
</dbReference>
<evidence type="ECO:0000259" key="6">
    <source>
        <dbReference type="Pfam" id="PF08493"/>
    </source>
</evidence>
<dbReference type="GO" id="GO:0003677">
    <property type="term" value="F:DNA binding"/>
    <property type="evidence" value="ECO:0007669"/>
    <property type="project" value="UniProtKB-KW"/>
</dbReference>
<keyword evidence="8" id="KW-1185">Reference proteome</keyword>